<evidence type="ECO:0000256" key="2">
    <source>
        <dbReference type="ARBA" id="ARBA00022516"/>
    </source>
</evidence>
<gene>
    <name evidence="15" type="ORF">CPZ25_007525</name>
</gene>
<evidence type="ECO:0000256" key="6">
    <source>
        <dbReference type="ARBA" id="ARBA00023098"/>
    </source>
</evidence>
<keyword evidence="16" id="KW-1185">Reference proteome</keyword>
<feature type="binding site" evidence="10">
    <location>
        <position position="265"/>
    </location>
    <ligand>
        <name>NAD(+)</name>
        <dbReference type="ChEBI" id="CHEBI:57540"/>
    </ligand>
</feature>
<dbReference type="KEGG" id="emt:CPZ25_007525"/>
<dbReference type="InterPro" id="IPR013328">
    <property type="entry name" value="6PGD_dom2"/>
</dbReference>
<dbReference type="InterPro" id="IPR011128">
    <property type="entry name" value="G3P_DH_NAD-dep_N"/>
</dbReference>
<keyword evidence="5 10" id="KW-0520">NAD</keyword>
<protein>
    <recommendedName>
        <fullName evidence="12">Glycerol-3-phosphate dehydrogenase</fullName>
        <ecNumber evidence="12">1.1.1.94</ecNumber>
    </recommendedName>
</protein>
<dbReference type="GO" id="GO:0005975">
    <property type="term" value="P:carbohydrate metabolic process"/>
    <property type="evidence" value="ECO:0007669"/>
    <property type="project" value="InterPro"/>
</dbReference>
<evidence type="ECO:0000256" key="9">
    <source>
        <dbReference type="PIRSR" id="PIRSR000114-1"/>
    </source>
</evidence>
<dbReference type="AlphaFoldDB" id="A0A4P9C951"/>
<keyword evidence="3" id="KW-0521">NADP</keyword>
<dbReference type="InterPro" id="IPR008927">
    <property type="entry name" value="6-PGluconate_DH-like_C_sf"/>
</dbReference>
<evidence type="ECO:0000256" key="3">
    <source>
        <dbReference type="ARBA" id="ARBA00022857"/>
    </source>
</evidence>
<dbReference type="Gene3D" id="1.10.1040.10">
    <property type="entry name" value="N-(1-d-carboxylethyl)-l-norvaline Dehydrogenase, domain 2"/>
    <property type="match status" value="1"/>
</dbReference>
<feature type="domain" description="Glycerol-3-phosphate dehydrogenase NAD-dependent N-terminal" evidence="13">
    <location>
        <begin position="4"/>
        <end position="154"/>
    </location>
</feature>
<evidence type="ECO:0000256" key="11">
    <source>
        <dbReference type="RuleBase" id="RU000437"/>
    </source>
</evidence>
<evidence type="ECO:0000256" key="12">
    <source>
        <dbReference type="RuleBase" id="RU000439"/>
    </source>
</evidence>
<dbReference type="Pfam" id="PF01210">
    <property type="entry name" value="NAD_Gly3P_dh_N"/>
    <property type="match status" value="1"/>
</dbReference>
<name>A0A4P9C951_EUBML</name>
<accession>A0A4P9C951</accession>
<dbReference type="GO" id="GO:0046168">
    <property type="term" value="P:glycerol-3-phosphate catabolic process"/>
    <property type="evidence" value="ECO:0007669"/>
    <property type="project" value="InterPro"/>
</dbReference>
<dbReference type="InterPro" id="IPR006168">
    <property type="entry name" value="G3P_DH_NAD-dep"/>
</dbReference>
<evidence type="ECO:0000259" key="13">
    <source>
        <dbReference type="Pfam" id="PF01210"/>
    </source>
</evidence>
<dbReference type="PIRSF" id="PIRSF000114">
    <property type="entry name" value="Glycerol-3-P_dh"/>
    <property type="match status" value="1"/>
</dbReference>
<dbReference type="GO" id="GO:0141153">
    <property type="term" value="F:glycerol-3-phosphate dehydrogenase (NADP+) activity"/>
    <property type="evidence" value="ECO:0007669"/>
    <property type="project" value="RHEA"/>
</dbReference>
<dbReference type="GO" id="GO:0008654">
    <property type="term" value="P:phospholipid biosynthetic process"/>
    <property type="evidence" value="ECO:0007669"/>
    <property type="project" value="UniProtKB-KW"/>
</dbReference>
<dbReference type="Pfam" id="PF07479">
    <property type="entry name" value="NAD_Gly3P_dh_C"/>
    <property type="match status" value="1"/>
</dbReference>
<feature type="binding site" evidence="10">
    <location>
        <position position="146"/>
    </location>
    <ligand>
        <name>NAD(+)</name>
        <dbReference type="ChEBI" id="CHEBI:57540"/>
    </ligand>
</feature>
<keyword evidence="7" id="KW-0594">Phospholipid biosynthesis</keyword>
<sequence>MSIVTLIGSGQMASALTFPLYENGHEVRLVGSPLDNEIIDRLREDNYHFNLLRTLHDGIHYYKVDQVKEALEGADVVVCGVSSFGVDWFLDEIIPVIPEGVPMLSVTKGMLNFEDGRLQVYPEYWEEHLPEGSKLKIYAIGGPCTARDLADHDHSFVGFCGRDIETQEKLRDIFATSYYHISLTTDVVGLEAAVALKNGYALGTALAIGLKNICGDDGIAHVNSKAALFQQSVKEMDDLLEIVGGSHRMIMFAAGDLDVTVAGGRSRSVGQYLGEGLSMEEINEKLAGQTLEAVVIATRTAKAVKALAKAGKVDIAQFPLLMHVDKLLNEGEKVNIPWKEFETIEA</sequence>
<evidence type="ECO:0000256" key="4">
    <source>
        <dbReference type="ARBA" id="ARBA00023002"/>
    </source>
</evidence>
<feature type="active site" description="Proton acceptor" evidence="9">
    <location>
        <position position="197"/>
    </location>
</feature>
<dbReference type="InterPro" id="IPR036291">
    <property type="entry name" value="NAD(P)-bd_dom_sf"/>
</dbReference>
<dbReference type="SUPFAM" id="SSF51735">
    <property type="entry name" value="NAD(P)-binding Rossmann-fold domains"/>
    <property type="match status" value="1"/>
</dbReference>
<keyword evidence="6" id="KW-0443">Lipid metabolism</keyword>
<evidence type="ECO:0000256" key="7">
    <source>
        <dbReference type="ARBA" id="ARBA00023209"/>
    </source>
</evidence>
<evidence type="ECO:0000256" key="8">
    <source>
        <dbReference type="ARBA" id="ARBA00023264"/>
    </source>
</evidence>
<dbReference type="PRINTS" id="PR00077">
    <property type="entry name" value="GPDHDRGNASE"/>
</dbReference>
<reference evidence="15 16" key="1">
    <citation type="submission" date="2018-05" db="EMBL/GenBank/DDBJ databases">
        <title>Genome comparison of Eubacterium sp.</title>
        <authorList>
            <person name="Feng Y."/>
            <person name="Sanchez-Andrea I."/>
            <person name="Stams A.J.M."/>
            <person name="De Vos W.M."/>
        </authorList>
    </citation>
    <scope>NUCLEOTIDE SEQUENCE [LARGE SCALE GENOMIC DNA]</scope>
    <source>
        <strain evidence="15 16">YI</strain>
    </source>
</reference>
<dbReference type="Proteomes" id="UP000218387">
    <property type="component" value="Chromosome"/>
</dbReference>
<organism evidence="15 16">
    <name type="scientific">Eubacterium maltosivorans</name>
    <dbReference type="NCBI Taxonomy" id="2041044"/>
    <lineage>
        <taxon>Bacteria</taxon>
        <taxon>Bacillati</taxon>
        <taxon>Bacillota</taxon>
        <taxon>Clostridia</taxon>
        <taxon>Eubacteriales</taxon>
        <taxon>Eubacteriaceae</taxon>
        <taxon>Eubacterium</taxon>
    </lineage>
</organism>
<dbReference type="EC" id="1.1.1.94" evidence="12"/>
<dbReference type="RefSeq" id="WP_058693864.1">
    <property type="nucleotide sequence ID" value="NZ_CABJDW020000003.1"/>
</dbReference>
<feature type="domain" description="Glycerol-3-phosphate dehydrogenase NAD-dependent C-terminal" evidence="14">
    <location>
        <begin position="186"/>
        <end position="335"/>
    </location>
</feature>
<evidence type="ECO:0000313" key="16">
    <source>
        <dbReference type="Proteomes" id="UP000218387"/>
    </source>
</evidence>
<evidence type="ECO:0000256" key="5">
    <source>
        <dbReference type="ARBA" id="ARBA00023027"/>
    </source>
</evidence>
<proteinExistence type="inferred from homology"/>
<keyword evidence="4 11" id="KW-0560">Oxidoreductase</keyword>
<dbReference type="GO" id="GO:0051287">
    <property type="term" value="F:NAD binding"/>
    <property type="evidence" value="ECO:0007669"/>
    <property type="project" value="InterPro"/>
</dbReference>
<dbReference type="EMBL" id="CP029487">
    <property type="protein sequence ID" value="QCT71182.1"/>
    <property type="molecule type" value="Genomic_DNA"/>
</dbReference>
<comment type="similarity">
    <text evidence="1 11">Belongs to the NAD-dependent glycerol-3-phosphate dehydrogenase family.</text>
</comment>
<dbReference type="SUPFAM" id="SSF48179">
    <property type="entry name" value="6-phosphogluconate dehydrogenase C-terminal domain-like"/>
    <property type="match status" value="1"/>
</dbReference>
<dbReference type="Gene3D" id="3.40.50.720">
    <property type="entry name" value="NAD(P)-binding Rossmann-like Domain"/>
    <property type="match status" value="1"/>
</dbReference>
<comment type="catalytic activity">
    <reaction evidence="12">
        <text>sn-glycerol 3-phosphate + NADP(+) = dihydroxyacetone phosphate + NADPH + H(+)</text>
        <dbReference type="Rhea" id="RHEA:11096"/>
        <dbReference type="ChEBI" id="CHEBI:15378"/>
        <dbReference type="ChEBI" id="CHEBI:57597"/>
        <dbReference type="ChEBI" id="CHEBI:57642"/>
        <dbReference type="ChEBI" id="CHEBI:57783"/>
        <dbReference type="ChEBI" id="CHEBI:58349"/>
        <dbReference type="EC" id="1.1.1.94"/>
    </reaction>
</comment>
<dbReference type="PANTHER" id="PTHR11728">
    <property type="entry name" value="GLYCEROL-3-PHOSPHATE DEHYDROGENASE"/>
    <property type="match status" value="1"/>
</dbReference>
<dbReference type="GO" id="GO:0005829">
    <property type="term" value="C:cytosol"/>
    <property type="evidence" value="ECO:0007669"/>
    <property type="project" value="TreeGrafter"/>
</dbReference>
<evidence type="ECO:0000256" key="1">
    <source>
        <dbReference type="ARBA" id="ARBA00011009"/>
    </source>
</evidence>
<evidence type="ECO:0000259" key="14">
    <source>
        <dbReference type="Pfam" id="PF07479"/>
    </source>
</evidence>
<dbReference type="PANTHER" id="PTHR11728:SF1">
    <property type="entry name" value="GLYCEROL-3-PHOSPHATE DEHYDROGENASE [NAD(+)] 2, CHLOROPLASTIC"/>
    <property type="match status" value="1"/>
</dbReference>
<evidence type="ECO:0000256" key="10">
    <source>
        <dbReference type="PIRSR" id="PIRSR000114-3"/>
    </source>
</evidence>
<keyword evidence="8" id="KW-1208">Phospholipid metabolism</keyword>
<keyword evidence="2" id="KW-0444">Lipid biosynthesis</keyword>
<dbReference type="InterPro" id="IPR006109">
    <property type="entry name" value="G3P_DH_NAD-dep_C"/>
</dbReference>
<evidence type="ECO:0000313" key="15">
    <source>
        <dbReference type="EMBL" id="QCT71182.1"/>
    </source>
</evidence>